<evidence type="ECO:0000256" key="1">
    <source>
        <dbReference type="ARBA" id="ARBA00005724"/>
    </source>
</evidence>
<dbReference type="OrthoDB" id="39591at2759"/>
<feature type="domain" description="TANGO6 HEAT repeat" evidence="4">
    <location>
        <begin position="285"/>
        <end position="557"/>
    </location>
</feature>
<dbReference type="Gene3D" id="1.25.10.10">
    <property type="entry name" value="Leucine-rich Repeat Variant"/>
    <property type="match status" value="1"/>
</dbReference>
<dbReference type="Pfam" id="PF10363">
    <property type="entry name" value="RTP1_C1"/>
    <property type="match status" value="1"/>
</dbReference>
<evidence type="ECO:0008006" key="7">
    <source>
        <dbReference type="Google" id="ProtNLM"/>
    </source>
</evidence>
<organism evidence="5 6">
    <name type="scientific">Peronospora effusa</name>
    <dbReference type="NCBI Taxonomy" id="542832"/>
    <lineage>
        <taxon>Eukaryota</taxon>
        <taxon>Sar</taxon>
        <taxon>Stramenopiles</taxon>
        <taxon>Oomycota</taxon>
        <taxon>Peronosporomycetes</taxon>
        <taxon>Peronosporales</taxon>
        <taxon>Peronosporaceae</taxon>
        <taxon>Peronospora</taxon>
    </lineage>
</organism>
<proteinExistence type="inferred from homology"/>
<name>A0A3R7W109_9STRA</name>
<dbReference type="SUPFAM" id="SSF48371">
    <property type="entry name" value="ARM repeat"/>
    <property type="match status" value="1"/>
</dbReference>
<dbReference type="PANTHER" id="PTHR20959">
    <property type="entry name" value="TRANSPORT AND GOLGI ORGANIZATION PROTEIN 6 FAMILY MEMBER"/>
    <property type="match status" value="1"/>
</dbReference>
<sequence>MEFELKQQQTLLCSLRVFVDTLRDITDTSDANLIHHNVVEAIRVLCASFETQKSVQWHDIAWKRGLVPIFQRLCLCMTRLNQLEAQERKQMGPQTIRKVEKPKAPADLLSLRDYSVLQATVELLFCWGAYPRVAAGVLMPIEKRMPTRTLKISTDVLMWGDREYTRVVMDAEVLREETTSELLEITQVLLQLLSLPQFQPILLPKYVVELLALLIYGEVAMDTKTATPVQTECIRLREMMMRVLPMRMSMSSLRAALGQVTPAASEQAVGQRFKARCGNLLSRLLMENGGIVATIEMLLGAVEEGNTQARMQVAALICQCPSGEDAERYATALCKQVCELLLAAVTPEKGNTTSKLLGEMAALLADQVAIRHPRLFDTQILSVLFRPLLIYEDSRCDASVPAREASEEALTCCVGIARLLICGPPPSQRFLQALAPIVRPLLHMYAFAASSKSCLATPLRATLTTWIRSCSSAAILLQVAVLPVTLPLQPTLATCGYERNYTEDAWRPLRQKFCAGGGGGISLRLIQASTSSIGETKGAPESLKALIMPLVELLGDKELQDSEVVGDLFSSLLLTYMHVRKAGEVDSIDFGAPNGSAPSALALYEFKKNPTSAEGVEIVLMLLLALIECLGPSVLRSASTVLQCIATVLKVYNTPVPHIVDKKQQSESIIQTGHTESEEEGDEILTICLGVVMTILEVGSSLRSDSEEQQLCAMLPVLEKLSRHPRPEAAELASNARAQILSRSAAKNSDTNTTEAGKQSFEEVLQKAERDLSSELVPLRARGVVTLTRLVRQSHSHACDAEWIPRVHTLARVFLLHLQDSESYVFLAAVQGLAALADTHPNVAIPALVKALGDLNNSLESRIKLSEALLFSAKRCGETLPKYGKLFVYAYLDCIRPSSSMKKRVECIQKEVSKRVQLVQEVDIDERKVAEREEAEYFDSEYQSEQELLAAATLRASCLSNLAEVCALLQWGLQPYLMDVLTCVFGVMQLELELNAKRRPMSAGGDVIEDDDQKKLRRHLEDERQQRVVTVRRGAVFVLRYLVELLGWKMLEIMPDQLSPLYHTLKHVARVDWDEVVVFHAKRALSALDNVMRAELFPQVEQQDTAFGISSLRIL</sequence>
<dbReference type="Proteomes" id="UP000286097">
    <property type="component" value="Unassembled WGS sequence"/>
</dbReference>
<dbReference type="AlphaFoldDB" id="A0A3R7W109"/>
<dbReference type="VEuPathDB" id="FungiDB:DD237_005351"/>
<evidence type="ECO:0000313" key="6">
    <source>
        <dbReference type="Proteomes" id="UP000286097"/>
    </source>
</evidence>
<dbReference type="InterPro" id="IPR057407">
    <property type="entry name" value="HEAT_TANGO6"/>
</dbReference>
<feature type="domain" description="RNA polymerase II assembly factor Rtp1 C-terminal" evidence="3">
    <location>
        <begin position="765"/>
        <end position="879"/>
    </location>
</feature>
<evidence type="ECO:0000259" key="3">
    <source>
        <dbReference type="Pfam" id="PF10363"/>
    </source>
</evidence>
<dbReference type="InterPro" id="IPR011989">
    <property type="entry name" value="ARM-like"/>
</dbReference>
<dbReference type="Pfam" id="PF23565">
    <property type="entry name" value="ARM_TANGO6"/>
    <property type="match status" value="1"/>
</dbReference>
<gene>
    <name evidence="5" type="ORF">DD237_005351</name>
</gene>
<comment type="caution">
    <text evidence="5">The sequence shown here is derived from an EMBL/GenBank/DDBJ whole genome shotgun (WGS) entry which is preliminary data.</text>
</comment>
<protein>
    <recommendedName>
        <fullName evidence="7">RNA polymerase II assembly factor Rtp1 C-terminal domain-containing protein</fullName>
    </recommendedName>
</protein>
<dbReference type="InterPro" id="IPR019451">
    <property type="entry name" value="Rtp1_C1"/>
</dbReference>
<reference evidence="5 6" key="1">
    <citation type="submission" date="2018-06" db="EMBL/GenBank/DDBJ databases">
        <title>Comparative genomics of downy mildews reveals potential adaptations to biotrophy.</title>
        <authorList>
            <person name="Fletcher K."/>
            <person name="Klosterman S.J."/>
            <person name="Derevnina L."/>
            <person name="Martin F."/>
            <person name="Koike S."/>
            <person name="Reyes Chin-Wo S."/>
            <person name="Mou B."/>
            <person name="Michelmore R."/>
        </authorList>
    </citation>
    <scope>NUCLEOTIDE SEQUENCE [LARGE SCALE GENOMIC DNA]</scope>
    <source>
        <strain evidence="5 6">R13</strain>
    </source>
</reference>
<dbReference type="EMBL" id="QKXF01000387">
    <property type="protein sequence ID" value="RQM11790.1"/>
    <property type="molecule type" value="Genomic_DNA"/>
</dbReference>
<dbReference type="GO" id="GO:0009306">
    <property type="term" value="P:protein secretion"/>
    <property type="evidence" value="ECO:0007669"/>
    <property type="project" value="TreeGrafter"/>
</dbReference>
<evidence type="ECO:0000259" key="2">
    <source>
        <dbReference type="Pfam" id="PF10304"/>
    </source>
</evidence>
<comment type="similarity">
    <text evidence="1">Belongs to the Tango6 family.</text>
</comment>
<dbReference type="InterPro" id="IPR039600">
    <property type="entry name" value="TANGO6/Rtp1"/>
</dbReference>
<dbReference type="InterPro" id="IPR019414">
    <property type="entry name" value="Rtp1_C2"/>
</dbReference>
<feature type="domain" description="RNA polymerase II assembly factor Rtp1 C-terminal" evidence="2">
    <location>
        <begin position="1058"/>
        <end position="1090"/>
    </location>
</feature>
<dbReference type="InterPro" id="IPR016024">
    <property type="entry name" value="ARM-type_fold"/>
</dbReference>
<evidence type="ECO:0000259" key="4">
    <source>
        <dbReference type="Pfam" id="PF23565"/>
    </source>
</evidence>
<evidence type="ECO:0000313" key="5">
    <source>
        <dbReference type="EMBL" id="RQM11790.1"/>
    </source>
</evidence>
<dbReference type="Pfam" id="PF10304">
    <property type="entry name" value="RTP1_C2"/>
    <property type="match status" value="1"/>
</dbReference>
<accession>A0A3R7W109</accession>
<dbReference type="PANTHER" id="PTHR20959:SF1">
    <property type="entry name" value="TRANSPORT AND GOLGI ORGANIZATION PROTEIN 6 HOMOLOG"/>
    <property type="match status" value="1"/>
</dbReference>